<evidence type="ECO:0000313" key="3">
    <source>
        <dbReference type="Proteomes" id="UP000054270"/>
    </source>
</evidence>
<organism evidence="2 3">
    <name type="scientific">Hypholoma sublateritium (strain FD-334 SS-4)</name>
    <dbReference type="NCBI Taxonomy" id="945553"/>
    <lineage>
        <taxon>Eukaryota</taxon>
        <taxon>Fungi</taxon>
        <taxon>Dikarya</taxon>
        <taxon>Basidiomycota</taxon>
        <taxon>Agaricomycotina</taxon>
        <taxon>Agaricomycetes</taxon>
        <taxon>Agaricomycetidae</taxon>
        <taxon>Agaricales</taxon>
        <taxon>Agaricineae</taxon>
        <taxon>Strophariaceae</taxon>
        <taxon>Hypholoma</taxon>
    </lineage>
</organism>
<evidence type="ECO:0000256" key="1">
    <source>
        <dbReference type="SAM" id="MobiDB-lite"/>
    </source>
</evidence>
<sequence>MPVPPNGPLSAPSASPNDAAVVPVRVSQLPQELFFDIGPALPPPHHPTTPNDAATAGSLSERSLPGQDACELRCSRRCRSLLPNPADIQERRGGTCAGIATPTAVRPSPLRLCGFRERHHSAYGSFDARVGAVFFRPTAPEPDTAAFTPA</sequence>
<accession>A0A0D2MHZ4</accession>
<protein>
    <submittedName>
        <fullName evidence="2">Uncharacterized protein</fullName>
    </submittedName>
</protein>
<keyword evidence="3" id="KW-1185">Reference proteome</keyword>
<dbReference type="Proteomes" id="UP000054270">
    <property type="component" value="Unassembled WGS sequence"/>
</dbReference>
<proteinExistence type="predicted"/>
<feature type="region of interest" description="Disordered" evidence="1">
    <location>
        <begin position="39"/>
        <end position="65"/>
    </location>
</feature>
<reference evidence="3" key="1">
    <citation type="submission" date="2014-04" db="EMBL/GenBank/DDBJ databases">
        <title>Evolutionary Origins and Diversification of the Mycorrhizal Mutualists.</title>
        <authorList>
            <consortium name="DOE Joint Genome Institute"/>
            <consortium name="Mycorrhizal Genomics Consortium"/>
            <person name="Kohler A."/>
            <person name="Kuo A."/>
            <person name="Nagy L.G."/>
            <person name="Floudas D."/>
            <person name="Copeland A."/>
            <person name="Barry K.W."/>
            <person name="Cichocki N."/>
            <person name="Veneault-Fourrey C."/>
            <person name="LaButti K."/>
            <person name="Lindquist E.A."/>
            <person name="Lipzen A."/>
            <person name="Lundell T."/>
            <person name="Morin E."/>
            <person name="Murat C."/>
            <person name="Riley R."/>
            <person name="Ohm R."/>
            <person name="Sun H."/>
            <person name="Tunlid A."/>
            <person name="Henrissat B."/>
            <person name="Grigoriev I.V."/>
            <person name="Hibbett D.S."/>
            <person name="Martin F."/>
        </authorList>
    </citation>
    <scope>NUCLEOTIDE SEQUENCE [LARGE SCALE GENOMIC DNA]</scope>
    <source>
        <strain evidence="3">FD-334 SS-4</strain>
    </source>
</reference>
<dbReference type="AlphaFoldDB" id="A0A0D2MHZ4"/>
<evidence type="ECO:0000313" key="2">
    <source>
        <dbReference type="EMBL" id="KJA23253.1"/>
    </source>
</evidence>
<gene>
    <name evidence="2" type="ORF">HYPSUDRAFT_201548</name>
</gene>
<name>A0A0D2MHZ4_HYPSF</name>
<dbReference type="EMBL" id="KN817544">
    <property type="protein sequence ID" value="KJA23253.1"/>
    <property type="molecule type" value="Genomic_DNA"/>
</dbReference>